<comment type="subcellular location">
    <subcellularLocation>
        <location evidence="1">Membrane</location>
    </subcellularLocation>
</comment>
<dbReference type="AlphaFoldDB" id="A0A2U1CM26"/>
<evidence type="ECO:0000256" key="1">
    <source>
        <dbReference type="ARBA" id="ARBA00004370"/>
    </source>
</evidence>
<dbReference type="Pfam" id="PF01103">
    <property type="entry name" value="Omp85"/>
    <property type="match status" value="1"/>
</dbReference>
<accession>A0A2U1CM26</accession>
<dbReference type="GO" id="GO:0019867">
    <property type="term" value="C:outer membrane"/>
    <property type="evidence" value="ECO:0007669"/>
    <property type="project" value="InterPro"/>
</dbReference>
<evidence type="ECO:0000313" key="6">
    <source>
        <dbReference type="Proteomes" id="UP000246145"/>
    </source>
</evidence>
<evidence type="ECO:0000259" key="4">
    <source>
        <dbReference type="Pfam" id="PF01103"/>
    </source>
</evidence>
<dbReference type="Gene3D" id="2.40.160.50">
    <property type="entry name" value="membrane protein fhac: a member of the omp85/tpsb transporter family"/>
    <property type="match status" value="1"/>
</dbReference>
<sequence length="591" mass="65623">MKRLAIASTVLMFGLAQQALAARPEVTVDPGGVPPEALQSIMGAVDAITRLAEDQDGGEVSRLRRRARDATLSALETQGFFSAVVDLEVGSDVAGETWDITIDPGPRSVVNSVDLAFAGQIATPEFADRVDALENAWPLTKGMPFINDEWHDAKTELIDSVSRKDFYLARVTASQATIQADEAQADLHVAIDSGPRVRMGEITVNGLERVPRKLIDRYIRYTPGDPYDQDLLDEWQQALDSTSFFRGAFVMLDDNPEHRYTRPDGEVEMPLAVRVTEAPARRLSGSLGVDSDNGLRVETLYRQNVVFGQPVWIETGFGVDRHRQRAFFDVHLPPTERGYQDSVGVLFNHSDIEGLDTTRYGLGWKRVQQRRAAGDSRVEFETRWGLIAAYDKTKIEGAESYEVPSLVATWQWLRRDVNDKYDPREGNLVDLGLGTGITLDKGEPFHRASLRLQQWWPMGKHDVLTVRGEVGKVWSKTSRLPEDFGYRTGGARTIRGYKFQSIGLPRGDAIIGAPALAVASVEYIRYFTQTIGMAVFVDFGDASESFGDMDLAFGYGVGARVRTPAGPFGIDLAYGQRDRRLRLHFSLGIAF</sequence>
<proteinExistence type="predicted"/>
<keyword evidence="2" id="KW-0472">Membrane</keyword>
<keyword evidence="6" id="KW-1185">Reference proteome</keyword>
<comment type="caution">
    <text evidence="5">The sequence shown here is derived from an EMBL/GenBank/DDBJ whole genome shotgun (WGS) entry which is preliminary data.</text>
</comment>
<dbReference type="InterPro" id="IPR000184">
    <property type="entry name" value="Bac_surfAg_D15"/>
</dbReference>
<evidence type="ECO:0000256" key="3">
    <source>
        <dbReference type="SAM" id="SignalP"/>
    </source>
</evidence>
<feature type="chain" id="PRO_5015775534" evidence="3">
    <location>
        <begin position="22"/>
        <end position="591"/>
    </location>
</feature>
<dbReference type="STRING" id="1231391.GCA_000308195_01546"/>
<feature type="domain" description="Bacterial surface antigen (D15)" evidence="4">
    <location>
        <begin position="356"/>
        <end position="591"/>
    </location>
</feature>
<dbReference type="Gene3D" id="3.10.20.310">
    <property type="entry name" value="membrane protein fhac"/>
    <property type="match status" value="2"/>
</dbReference>
<evidence type="ECO:0000313" key="5">
    <source>
        <dbReference type="EMBL" id="PVY62042.1"/>
    </source>
</evidence>
<keyword evidence="3" id="KW-0732">Signal</keyword>
<gene>
    <name evidence="5" type="ORF">C7440_1531</name>
</gene>
<dbReference type="Proteomes" id="UP000246145">
    <property type="component" value="Unassembled WGS sequence"/>
</dbReference>
<dbReference type="EMBL" id="QEKO01000002">
    <property type="protein sequence ID" value="PVY62042.1"/>
    <property type="molecule type" value="Genomic_DNA"/>
</dbReference>
<feature type="signal peptide" evidence="3">
    <location>
        <begin position="1"/>
        <end position="21"/>
    </location>
</feature>
<organism evidence="5 6">
    <name type="scientific">Pusillimonas noertemannii</name>
    <dbReference type="NCBI Taxonomy" id="305977"/>
    <lineage>
        <taxon>Bacteria</taxon>
        <taxon>Pseudomonadati</taxon>
        <taxon>Pseudomonadota</taxon>
        <taxon>Betaproteobacteria</taxon>
        <taxon>Burkholderiales</taxon>
        <taxon>Alcaligenaceae</taxon>
        <taxon>Pusillimonas</taxon>
    </lineage>
</organism>
<dbReference type="RefSeq" id="WP_026067832.1">
    <property type="nucleotide sequence ID" value="NZ_JACCEX010000002.1"/>
</dbReference>
<reference evidence="5 6" key="1">
    <citation type="submission" date="2018-04" db="EMBL/GenBank/DDBJ databases">
        <title>Genomic Encyclopedia of Type Strains, Phase IV (KMG-IV): sequencing the most valuable type-strain genomes for metagenomic binning, comparative biology and taxonomic classification.</title>
        <authorList>
            <person name="Goeker M."/>
        </authorList>
    </citation>
    <scope>NUCLEOTIDE SEQUENCE [LARGE SCALE GENOMIC DNA]</scope>
    <source>
        <strain evidence="5 6">DSM 10065</strain>
    </source>
</reference>
<name>A0A2U1CM26_9BURK</name>
<evidence type="ECO:0000256" key="2">
    <source>
        <dbReference type="ARBA" id="ARBA00023136"/>
    </source>
</evidence>
<protein>
    <submittedName>
        <fullName evidence="5">Autotransporter secretion outer membrane protein TamA</fullName>
    </submittedName>
</protein>